<dbReference type="SUPFAM" id="SSF158457">
    <property type="entry name" value="Orange domain-like"/>
    <property type="match status" value="1"/>
</dbReference>
<reference evidence="10" key="2">
    <citation type="submission" date="2025-08" db="UniProtKB">
        <authorList>
            <consortium name="Ensembl"/>
        </authorList>
    </citation>
    <scope>IDENTIFICATION</scope>
</reference>
<evidence type="ECO:0000256" key="4">
    <source>
        <dbReference type="ARBA" id="ARBA00023125"/>
    </source>
</evidence>
<dbReference type="GO" id="GO:0006355">
    <property type="term" value="P:regulation of DNA-templated transcription"/>
    <property type="evidence" value="ECO:0007669"/>
    <property type="project" value="InterPro"/>
</dbReference>
<organism evidence="10">
    <name type="scientific">Capra hircus</name>
    <name type="common">Goat</name>
    <dbReference type="NCBI Taxonomy" id="9925"/>
    <lineage>
        <taxon>Eukaryota</taxon>
        <taxon>Metazoa</taxon>
        <taxon>Chordata</taxon>
        <taxon>Craniata</taxon>
        <taxon>Vertebrata</taxon>
        <taxon>Euteleostomi</taxon>
        <taxon>Mammalia</taxon>
        <taxon>Eutheria</taxon>
        <taxon>Laurasiatheria</taxon>
        <taxon>Artiodactyla</taxon>
        <taxon>Ruminantia</taxon>
        <taxon>Pecora</taxon>
        <taxon>Bovidae</taxon>
        <taxon>Caprinae</taxon>
        <taxon>Capra</taxon>
    </lineage>
</organism>
<dbReference type="AlphaFoldDB" id="A0A8C2XZM8"/>
<dbReference type="InterPro" id="IPR003650">
    <property type="entry name" value="Orange_dom"/>
</dbReference>
<dbReference type="Gene3D" id="4.10.280.10">
    <property type="entry name" value="Helix-loop-helix DNA-binding domain"/>
    <property type="match status" value="1"/>
</dbReference>
<comment type="subcellular location">
    <subcellularLocation>
        <location evidence="1">Nucleus</location>
    </subcellularLocation>
</comment>
<dbReference type="SMART" id="SM00353">
    <property type="entry name" value="HLH"/>
    <property type="match status" value="1"/>
</dbReference>
<dbReference type="GO" id="GO:0005634">
    <property type="term" value="C:nucleus"/>
    <property type="evidence" value="ECO:0007669"/>
    <property type="project" value="UniProtKB-SubCell"/>
</dbReference>
<keyword evidence="5" id="KW-0804">Transcription</keyword>
<evidence type="ECO:0000256" key="2">
    <source>
        <dbReference type="ARBA" id="ARBA00022491"/>
    </source>
</evidence>
<evidence type="ECO:0000259" key="8">
    <source>
        <dbReference type="PROSITE" id="PS50888"/>
    </source>
</evidence>
<dbReference type="FunFam" id="4.10.280.10:FF:000009">
    <property type="entry name" value="Transcription factor HES-1"/>
    <property type="match status" value="1"/>
</dbReference>
<dbReference type="PROSITE" id="PS50888">
    <property type="entry name" value="BHLH"/>
    <property type="match status" value="1"/>
</dbReference>
<dbReference type="GO" id="GO:0003677">
    <property type="term" value="F:DNA binding"/>
    <property type="evidence" value="ECO:0007669"/>
    <property type="project" value="UniProtKB-KW"/>
</dbReference>
<dbReference type="Gene3D" id="6.10.250.980">
    <property type="match status" value="1"/>
</dbReference>
<dbReference type="Pfam" id="PF00010">
    <property type="entry name" value="HLH"/>
    <property type="match status" value="1"/>
</dbReference>
<dbReference type="Ensembl" id="ENSCHIT00010049003.1">
    <property type="protein sequence ID" value="ENSCHIP00010034836.1"/>
    <property type="gene ID" value="ENSCHIG00010025951.1"/>
</dbReference>
<dbReference type="InterPro" id="IPR011598">
    <property type="entry name" value="bHLH_dom"/>
</dbReference>
<evidence type="ECO:0000256" key="3">
    <source>
        <dbReference type="ARBA" id="ARBA00023015"/>
    </source>
</evidence>
<feature type="region of interest" description="Disordered" evidence="7">
    <location>
        <begin position="1"/>
        <end position="45"/>
    </location>
</feature>
<dbReference type="InterPro" id="IPR050370">
    <property type="entry name" value="HES_HEY"/>
</dbReference>
<accession>A0A8C2XZM8</accession>
<evidence type="ECO:0000259" key="9">
    <source>
        <dbReference type="PROSITE" id="PS51054"/>
    </source>
</evidence>
<feature type="domain" description="Orange" evidence="9">
    <location>
        <begin position="110"/>
        <end position="143"/>
    </location>
</feature>
<dbReference type="Pfam" id="PF07527">
    <property type="entry name" value="Hairy_orange"/>
    <property type="match status" value="1"/>
</dbReference>
<evidence type="ECO:0000256" key="7">
    <source>
        <dbReference type="SAM" id="MobiDB-lite"/>
    </source>
</evidence>
<keyword evidence="2" id="KW-0678">Repressor</keyword>
<keyword evidence="4" id="KW-0238">DNA-binding</keyword>
<evidence type="ECO:0000256" key="5">
    <source>
        <dbReference type="ARBA" id="ARBA00023163"/>
    </source>
</evidence>
<evidence type="ECO:0008006" key="11">
    <source>
        <dbReference type="Google" id="ProtNLM"/>
    </source>
</evidence>
<dbReference type="CDD" id="cd11459">
    <property type="entry name" value="bHLH-O_HES1_4"/>
    <property type="match status" value="1"/>
</dbReference>
<protein>
    <recommendedName>
        <fullName evidence="11">Transcription factor HES-4</fullName>
    </recommendedName>
</protein>
<keyword evidence="6" id="KW-0539">Nucleus</keyword>
<evidence type="ECO:0000313" key="10">
    <source>
        <dbReference type="Ensembl" id="ENSCHIP00010034836.1"/>
    </source>
</evidence>
<feature type="compositionally biased region" description="Low complexity" evidence="7">
    <location>
        <begin position="9"/>
        <end position="23"/>
    </location>
</feature>
<dbReference type="PROSITE" id="PS51054">
    <property type="entry name" value="ORANGE"/>
    <property type="match status" value="1"/>
</dbReference>
<dbReference type="InterPro" id="IPR036638">
    <property type="entry name" value="HLH_DNA-bd_sf"/>
</dbReference>
<dbReference type="SMART" id="SM00511">
    <property type="entry name" value="ORANGE"/>
    <property type="match status" value="1"/>
</dbReference>
<proteinExistence type="predicted"/>
<feature type="domain" description="BHLH" evidence="8">
    <location>
        <begin position="34"/>
        <end position="91"/>
    </location>
</feature>
<keyword evidence="3" id="KW-0805">Transcription regulation</keyword>
<sequence>MPADTPGKPRASPRAGAPAGASRTPDQPRSVAEHRKSSKPVMEKRRRARINESLAQLQSLLLDALRKESSRRSKLEKADILELTVRHLQSLRRVQVTAALRSDPAILGKYRAGFHECLAEVNRFLAGCEGVPADVRSRLLGHLAACLARLGPARRPLPLAPATEALEPEIYAGRPPPPAFDGPCPLPRPGAALAPIFLPRRCRQRGVCAEAPVSPPGTSPALREPHCCSDRQVPLVSVPSLPPLSLPYSAPSLPLEVLSPLSHLRWPPQALRALEARALSVSLTPIPSTCLEQKDAQAIQTSLISLGERSVTLD</sequence>
<dbReference type="SUPFAM" id="SSF47459">
    <property type="entry name" value="HLH, helix-loop-helix DNA-binding domain"/>
    <property type="match status" value="1"/>
</dbReference>
<evidence type="ECO:0000256" key="6">
    <source>
        <dbReference type="ARBA" id="ARBA00023242"/>
    </source>
</evidence>
<reference evidence="10" key="1">
    <citation type="submission" date="2019-03" db="EMBL/GenBank/DDBJ databases">
        <title>Genome sequencing and reference-guided assembly of Black Bengal Goat (Capra hircus).</title>
        <authorList>
            <person name="Siddiki A.Z."/>
            <person name="Baten A."/>
            <person name="Billah M."/>
            <person name="Alam M.A.U."/>
            <person name="Shawrob K.S.M."/>
            <person name="Saha S."/>
            <person name="Chowdhury M."/>
            <person name="Rahman A.H."/>
            <person name="Stear M."/>
            <person name="Miah G."/>
            <person name="Das G.B."/>
            <person name="Hossain M.M."/>
            <person name="Kumkum M."/>
            <person name="Islam M.S."/>
            <person name="Mollah A.M."/>
            <person name="Ahsan A."/>
            <person name="Tusar F."/>
            <person name="Khan M.K.I."/>
        </authorList>
    </citation>
    <scope>NUCLEOTIDE SEQUENCE [LARGE SCALE GENOMIC DNA]</scope>
</reference>
<dbReference type="PANTHER" id="PTHR10985">
    <property type="entry name" value="BASIC HELIX-LOOP-HELIX TRANSCRIPTION FACTOR, HES-RELATED"/>
    <property type="match status" value="1"/>
</dbReference>
<name>A0A8C2XZM8_CAPHI</name>
<dbReference type="GO" id="GO:0046983">
    <property type="term" value="F:protein dimerization activity"/>
    <property type="evidence" value="ECO:0007669"/>
    <property type="project" value="InterPro"/>
</dbReference>
<evidence type="ECO:0000256" key="1">
    <source>
        <dbReference type="ARBA" id="ARBA00004123"/>
    </source>
</evidence>